<sequence>MGVTAKRSYSTYCIDIDAHGDSFRKPISPPLEPLFNPLFVINPISNHTSLRPSRASSSSPRSRDTSEIYAQNYADEEPHRTHLPLLHRSTSLPALSKLQSIPLVAPLTRQNLLRADRTNTERAMDPRLIGAPVTPQKSVSSAQGWDTPSLASSSSSSTDAGAKLELINLFGPETSEPILQSLPDFQEHILAIVNGGRASAMKPESRTKFRRDFNDVKSRNEATLHERIMPHLIKDGRTVFGEGAEDVYREFREDGLDRNVDADFSTGSVPIPRLHASEKNLERMFGVKNPKPDYTFGFRPSILTPEEQLLLRRYDTTYSLSKGVLSPFFIMEWKGVQGTMQECSVQARRGGAAMVNARRQLRASTISDYNFCAPDLATAAFSCAMTSDIAYVAVHWCQRVGDTDCWYMAIVRRFFVAEIEDIQKLRLTLHNIIDWGLLERQRSVREELAVLNERWKLAKAQESEAQDEVPSSKRRRNR</sequence>
<accession>A0A9P7B1A9</accession>
<dbReference type="Proteomes" id="UP000785200">
    <property type="component" value="Unassembled WGS sequence"/>
</dbReference>
<protein>
    <recommendedName>
        <fullName evidence="2">DUF7924 domain-containing protein</fullName>
    </recommendedName>
</protein>
<gene>
    <name evidence="3" type="ORF">D0Z07_9391</name>
</gene>
<dbReference type="EMBL" id="VNKQ01000001">
    <property type="protein sequence ID" value="KAG0653112.1"/>
    <property type="molecule type" value="Genomic_DNA"/>
</dbReference>
<evidence type="ECO:0000313" key="4">
    <source>
        <dbReference type="Proteomes" id="UP000785200"/>
    </source>
</evidence>
<evidence type="ECO:0000259" key="2">
    <source>
        <dbReference type="Pfam" id="PF25545"/>
    </source>
</evidence>
<keyword evidence="4" id="KW-1185">Reference proteome</keyword>
<evidence type="ECO:0000313" key="3">
    <source>
        <dbReference type="EMBL" id="KAG0653112.1"/>
    </source>
</evidence>
<dbReference type="InterPro" id="IPR057684">
    <property type="entry name" value="DUF7924"/>
</dbReference>
<proteinExistence type="predicted"/>
<evidence type="ECO:0000256" key="1">
    <source>
        <dbReference type="SAM" id="MobiDB-lite"/>
    </source>
</evidence>
<dbReference type="AlphaFoldDB" id="A0A9P7B1A9"/>
<dbReference type="Pfam" id="PF25545">
    <property type="entry name" value="DUF7924"/>
    <property type="match status" value="1"/>
</dbReference>
<organism evidence="3 4">
    <name type="scientific">Hyphodiscus hymeniophilus</name>
    <dbReference type="NCBI Taxonomy" id="353542"/>
    <lineage>
        <taxon>Eukaryota</taxon>
        <taxon>Fungi</taxon>
        <taxon>Dikarya</taxon>
        <taxon>Ascomycota</taxon>
        <taxon>Pezizomycotina</taxon>
        <taxon>Leotiomycetes</taxon>
        <taxon>Helotiales</taxon>
        <taxon>Hyphodiscaceae</taxon>
        <taxon>Hyphodiscus</taxon>
    </lineage>
</organism>
<comment type="caution">
    <text evidence="3">The sequence shown here is derived from an EMBL/GenBank/DDBJ whole genome shotgun (WGS) entry which is preliminary data.</text>
</comment>
<feature type="domain" description="DUF7924" evidence="2">
    <location>
        <begin position="209"/>
        <end position="447"/>
    </location>
</feature>
<name>A0A9P7B1A9_9HELO</name>
<dbReference type="PANTHER" id="PTHR42470:SF1">
    <property type="entry name" value="VAST DOMAIN-CONTAINING PROTEIN"/>
    <property type="match status" value="1"/>
</dbReference>
<dbReference type="OrthoDB" id="3560112at2759"/>
<dbReference type="PANTHER" id="PTHR42470">
    <property type="entry name" value="VAST DOMAIN-CONTAINING PROTEIN"/>
    <property type="match status" value="1"/>
</dbReference>
<reference evidence="3" key="1">
    <citation type="submission" date="2019-07" db="EMBL/GenBank/DDBJ databases">
        <title>Hyphodiscus hymeniophilus genome sequencing and assembly.</title>
        <authorList>
            <person name="Kramer G."/>
            <person name="Nodwell J."/>
        </authorList>
    </citation>
    <scope>NUCLEOTIDE SEQUENCE</scope>
    <source>
        <strain evidence="3">ATCC 34498</strain>
    </source>
</reference>
<feature type="compositionally biased region" description="Polar residues" evidence="1">
    <location>
        <begin position="135"/>
        <end position="151"/>
    </location>
</feature>
<feature type="region of interest" description="Disordered" evidence="1">
    <location>
        <begin position="131"/>
        <end position="157"/>
    </location>
</feature>